<evidence type="ECO:0000313" key="3">
    <source>
        <dbReference type="Proteomes" id="UP000712600"/>
    </source>
</evidence>
<feature type="region of interest" description="Disordered" evidence="1">
    <location>
        <begin position="1"/>
        <end position="128"/>
    </location>
</feature>
<dbReference type="EMBL" id="QGKX02001347">
    <property type="protein sequence ID" value="KAF3523224.1"/>
    <property type="molecule type" value="Genomic_DNA"/>
</dbReference>
<reference evidence="2" key="1">
    <citation type="submission" date="2019-12" db="EMBL/GenBank/DDBJ databases">
        <title>Genome sequencing and annotation of Brassica cretica.</title>
        <authorList>
            <person name="Studholme D.J."/>
            <person name="Sarris P."/>
        </authorList>
    </citation>
    <scope>NUCLEOTIDE SEQUENCE</scope>
    <source>
        <strain evidence="2">PFS-109/04</strain>
        <tissue evidence="2">Leaf</tissue>
    </source>
</reference>
<accession>A0A8S9PPV3</accession>
<dbReference type="Proteomes" id="UP000712600">
    <property type="component" value="Unassembled WGS sequence"/>
</dbReference>
<feature type="compositionally biased region" description="Basic and acidic residues" evidence="1">
    <location>
        <begin position="100"/>
        <end position="128"/>
    </location>
</feature>
<gene>
    <name evidence="2" type="ORF">F2Q69_00047238</name>
</gene>
<name>A0A8S9PPV3_BRACR</name>
<dbReference type="AlphaFoldDB" id="A0A8S9PPV3"/>
<organism evidence="2 3">
    <name type="scientific">Brassica cretica</name>
    <name type="common">Mustard</name>
    <dbReference type="NCBI Taxonomy" id="69181"/>
    <lineage>
        <taxon>Eukaryota</taxon>
        <taxon>Viridiplantae</taxon>
        <taxon>Streptophyta</taxon>
        <taxon>Embryophyta</taxon>
        <taxon>Tracheophyta</taxon>
        <taxon>Spermatophyta</taxon>
        <taxon>Magnoliopsida</taxon>
        <taxon>eudicotyledons</taxon>
        <taxon>Gunneridae</taxon>
        <taxon>Pentapetalae</taxon>
        <taxon>rosids</taxon>
        <taxon>malvids</taxon>
        <taxon>Brassicales</taxon>
        <taxon>Brassicaceae</taxon>
        <taxon>Brassiceae</taxon>
        <taxon>Brassica</taxon>
    </lineage>
</organism>
<sequence>MSSAAWKLKHSNRHRGQQVKPFNKREERVGCKATPPRTPRKWEGNTTGNRNSSRTEPKFSQLRQHAPPPGHAGPTTRCHHAPPPTPRAATSKIGKSRRSTTTDKPTRLHQRPPEELQEIDLRLARSRT</sequence>
<protein>
    <submittedName>
        <fullName evidence="2">Uncharacterized protein</fullName>
    </submittedName>
</protein>
<comment type="caution">
    <text evidence="2">The sequence shown here is derived from an EMBL/GenBank/DDBJ whole genome shotgun (WGS) entry which is preliminary data.</text>
</comment>
<evidence type="ECO:0000313" key="2">
    <source>
        <dbReference type="EMBL" id="KAF3523224.1"/>
    </source>
</evidence>
<feature type="compositionally biased region" description="Basic residues" evidence="1">
    <location>
        <begin position="7"/>
        <end position="17"/>
    </location>
</feature>
<evidence type="ECO:0000256" key="1">
    <source>
        <dbReference type="SAM" id="MobiDB-lite"/>
    </source>
</evidence>
<feature type="compositionally biased region" description="Polar residues" evidence="1">
    <location>
        <begin position="44"/>
        <end position="54"/>
    </location>
</feature>
<proteinExistence type="predicted"/>